<dbReference type="EMBL" id="CP047591">
    <property type="protein sequence ID" value="QHI71503.1"/>
    <property type="molecule type" value="Genomic_DNA"/>
</dbReference>
<keyword evidence="2" id="KW-1185">Reference proteome</keyword>
<dbReference type="GO" id="GO:0006508">
    <property type="term" value="P:proteolysis"/>
    <property type="evidence" value="ECO:0007669"/>
    <property type="project" value="InterPro"/>
</dbReference>
<sequence>MKIIDMHCDTLLECYRNSSHMLSNNAGHISVDKLLQGNALAQFFAIFISPEEKASMDPYDIFNKVYETYKTQLELNSDYIKPALCAQDIISNSEDSKISSILAVEDGVILEDKIERVQEVFDKGVRLITLTWNFENSIGYPCSDDPEEHSLGLKAFGIDVVAEMNRLGMLIDVSHLSEGGFYDVAKHSRKPFVASHSCARALCNHRRNLTDDQLKVLGNQGGLVGVNFYSAFLKEDSEYATIGQIVEHVKYMVNKAGMESVGLGSDFDGIDCELEFSDYASYPLLLDALSKHFTEDQLDMICNGNAFRVLKENLGK</sequence>
<dbReference type="PANTHER" id="PTHR10443:SF12">
    <property type="entry name" value="DIPEPTIDASE"/>
    <property type="match status" value="1"/>
</dbReference>
<dbReference type="InterPro" id="IPR008257">
    <property type="entry name" value="Pept_M19"/>
</dbReference>
<accession>A0A6P1MEE2</accession>
<dbReference type="InterPro" id="IPR032466">
    <property type="entry name" value="Metal_Hydrolase"/>
</dbReference>
<dbReference type="Gene3D" id="3.20.20.140">
    <property type="entry name" value="Metal-dependent hydrolases"/>
    <property type="match status" value="1"/>
</dbReference>
<dbReference type="Pfam" id="PF01244">
    <property type="entry name" value="Peptidase_M19"/>
    <property type="match status" value="1"/>
</dbReference>
<reference evidence="1 2" key="1">
    <citation type="submission" date="2020-01" db="EMBL/GenBank/DDBJ databases">
        <title>Genomic analysis of Aminipila sp. CBA3637.</title>
        <authorList>
            <person name="Kim Y.B."/>
            <person name="Roh S.W."/>
        </authorList>
    </citation>
    <scope>NUCLEOTIDE SEQUENCE [LARGE SCALE GENOMIC DNA]</scope>
    <source>
        <strain evidence="1 2">CBA3637</strain>
    </source>
</reference>
<evidence type="ECO:0000313" key="1">
    <source>
        <dbReference type="EMBL" id="QHI71503.1"/>
    </source>
</evidence>
<dbReference type="PROSITE" id="PS51365">
    <property type="entry name" value="RENAL_DIPEPTIDASE_2"/>
    <property type="match status" value="1"/>
</dbReference>
<name>A0A6P1MEE2_9FIRM</name>
<dbReference type="AlphaFoldDB" id="A0A6P1MEE2"/>
<dbReference type="SUPFAM" id="SSF51556">
    <property type="entry name" value="Metallo-dependent hydrolases"/>
    <property type="match status" value="1"/>
</dbReference>
<evidence type="ECO:0000313" key="2">
    <source>
        <dbReference type="Proteomes" id="UP000463883"/>
    </source>
</evidence>
<gene>
    <name evidence="1" type="ORF">Ami3637_03100</name>
</gene>
<organism evidence="1 2">
    <name type="scientific">Aminipila terrae</name>
    <dbReference type="NCBI Taxonomy" id="2697030"/>
    <lineage>
        <taxon>Bacteria</taxon>
        <taxon>Bacillati</taxon>
        <taxon>Bacillota</taxon>
        <taxon>Clostridia</taxon>
        <taxon>Peptostreptococcales</taxon>
        <taxon>Anaerovoracaceae</taxon>
        <taxon>Aminipila</taxon>
    </lineage>
</organism>
<dbReference type="KEGG" id="amic:Ami3637_03100"/>
<dbReference type="GO" id="GO:0070573">
    <property type="term" value="F:metallodipeptidase activity"/>
    <property type="evidence" value="ECO:0007669"/>
    <property type="project" value="InterPro"/>
</dbReference>
<protein>
    <submittedName>
        <fullName evidence="1">Membrane dipeptidase</fullName>
    </submittedName>
</protein>
<dbReference type="CDD" id="cd01301">
    <property type="entry name" value="rDP_like"/>
    <property type="match status" value="1"/>
</dbReference>
<proteinExistence type="predicted"/>
<dbReference type="PANTHER" id="PTHR10443">
    <property type="entry name" value="MICROSOMAL DIPEPTIDASE"/>
    <property type="match status" value="1"/>
</dbReference>
<dbReference type="Proteomes" id="UP000463883">
    <property type="component" value="Chromosome"/>
</dbReference>
<dbReference type="RefSeq" id="WP_162361278.1">
    <property type="nucleotide sequence ID" value="NZ_CP047591.1"/>
</dbReference>